<keyword evidence="2" id="KW-1185">Reference proteome</keyword>
<dbReference type="AlphaFoldDB" id="A0A3M7QIX6"/>
<sequence length="108" mass="12396">MSRYEVKNLNIFQILTCLIKLKKKTCQLYVSNRLNLCQVFTNRDQQSKTELPALQRQPSEISQDFAVNQGGIIPNPKPASLEPISQNQNAMNNIQPNQSSKTFRKNIF</sequence>
<organism evidence="1 2">
    <name type="scientific">Brachionus plicatilis</name>
    <name type="common">Marine rotifer</name>
    <name type="synonym">Brachionus muelleri</name>
    <dbReference type="NCBI Taxonomy" id="10195"/>
    <lineage>
        <taxon>Eukaryota</taxon>
        <taxon>Metazoa</taxon>
        <taxon>Spiralia</taxon>
        <taxon>Gnathifera</taxon>
        <taxon>Rotifera</taxon>
        <taxon>Eurotatoria</taxon>
        <taxon>Monogononta</taxon>
        <taxon>Pseudotrocha</taxon>
        <taxon>Ploima</taxon>
        <taxon>Brachionidae</taxon>
        <taxon>Brachionus</taxon>
    </lineage>
</organism>
<comment type="caution">
    <text evidence="1">The sequence shown here is derived from an EMBL/GenBank/DDBJ whole genome shotgun (WGS) entry which is preliminary data.</text>
</comment>
<reference evidence="1 2" key="1">
    <citation type="journal article" date="2018" name="Sci. Rep.">
        <title>Genomic signatures of local adaptation to the degree of environmental predictability in rotifers.</title>
        <authorList>
            <person name="Franch-Gras L."/>
            <person name="Hahn C."/>
            <person name="Garcia-Roger E.M."/>
            <person name="Carmona M.J."/>
            <person name="Serra M."/>
            <person name="Gomez A."/>
        </authorList>
    </citation>
    <scope>NUCLEOTIDE SEQUENCE [LARGE SCALE GENOMIC DNA]</scope>
    <source>
        <strain evidence="1">HYR1</strain>
    </source>
</reference>
<dbReference type="EMBL" id="REGN01006095">
    <property type="protein sequence ID" value="RNA10908.1"/>
    <property type="molecule type" value="Genomic_DNA"/>
</dbReference>
<evidence type="ECO:0000313" key="1">
    <source>
        <dbReference type="EMBL" id="RNA10908.1"/>
    </source>
</evidence>
<evidence type="ECO:0000313" key="2">
    <source>
        <dbReference type="Proteomes" id="UP000276133"/>
    </source>
</evidence>
<gene>
    <name evidence="1" type="ORF">BpHYR1_043319</name>
</gene>
<proteinExistence type="predicted"/>
<name>A0A3M7QIX6_BRAPC</name>
<accession>A0A3M7QIX6</accession>
<protein>
    <submittedName>
        <fullName evidence="1">Uncharacterized protein</fullName>
    </submittedName>
</protein>
<dbReference type="Proteomes" id="UP000276133">
    <property type="component" value="Unassembled WGS sequence"/>
</dbReference>